<evidence type="ECO:0000313" key="3">
    <source>
        <dbReference type="Proteomes" id="UP000824782"/>
    </source>
</evidence>
<reference evidence="2" key="1">
    <citation type="thesis" date="2020" institute="ProQuest LLC" country="789 East Eisenhower Parkway, Ann Arbor, MI, USA">
        <title>Comparative Genomics and Chromosome Evolution.</title>
        <authorList>
            <person name="Mudd A.B."/>
        </authorList>
    </citation>
    <scope>NUCLEOTIDE SEQUENCE</scope>
    <source>
        <strain evidence="2">237g6f4</strain>
        <tissue evidence="2">Blood</tissue>
    </source>
</reference>
<comment type="caution">
    <text evidence="2">The sequence shown here is derived from an EMBL/GenBank/DDBJ whole genome shotgun (WGS) entry which is preliminary data.</text>
</comment>
<dbReference type="AlphaFoldDB" id="A0AAV7AUU6"/>
<evidence type="ECO:0000313" key="2">
    <source>
        <dbReference type="EMBL" id="KAG8561883.1"/>
    </source>
</evidence>
<dbReference type="EMBL" id="WNYA01000007">
    <property type="protein sequence ID" value="KAG8561883.1"/>
    <property type="molecule type" value="Genomic_DNA"/>
</dbReference>
<dbReference type="Proteomes" id="UP000824782">
    <property type="component" value="Unassembled WGS sequence"/>
</dbReference>
<feature type="transmembrane region" description="Helical" evidence="1">
    <location>
        <begin position="20"/>
        <end position="50"/>
    </location>
</feature>
<organism evidence="2 3">
    <name type="scientific">Engystomops pustulosus</name>
    <name type="common">Tungara frog</name>
    <name type="synonym">Physalaemus pustulosus</name>
    <dbReference type="NCBI Taxonomy" id="76066"/>
    <lineage>
        <taxon>Eukaryota</taxon>
        <taxon>Metazoa</taxon>
        <taxon>Chordata</taxon>
        <taxon>Craniata</taxon>
        <taxon>Vertebrata</taxon>
        <taxon>Euteleostomi</taxon>
        <taxon>Amphibia</taxon>
        <taxon>Batrachia</taxon>
        <taxon>Anura</taxon>
        <taxon>Neobatrachia</taxon>
        <taxon>Hyloidea</taxon>
        <taxon>Leptodactylidae</taxon>
        <taxon>Leiuperinae</taxon>
        <taxon>Engystomops</taxon>
    </lineage>
</organism>
<keyword evidence="1" id="KW-0812">Transmembrane</keyword>
<keyword evidence="1" id="KW-1133">Transmembrane helix</keyword>
<gene>
    <name evidence="2" type="ORF">GDO81_015512</name>
</gene>
<evidence type="ECO:0000256" key="1">
    <source>
        <dbReference type="SAM" id="Phobius"/>
    </source>
</evidence>
<protein>
    <submittedName>
        <fullName evidence="2">Uncharacterized protein</fullName>
    </submittedName>
</protein>
<accession>A0AAV7AUU6</accession>
<sequence length="79" mass="9127">MLGGVMCMSPKDYSVSNHMMTYYNACSLGCFLLWCVGCLGWVSLCHWLFLASNFMQKHHKNFMNLKFISCRKCNNTMTP</sequence>
<keyword evidence="1" id="KW-0472">Membrane</keyword>
<keyword evidence="3" id="KW-1185">Reference proteome</keyword>
<proteinExistence type="predicted"/>
<name>A0AAV7AUU6_ENGPU</name>